<dbReference type="SUPFAM" id="SSF50494">
    <property type="entry name" value="Trypsin-like serine proteases"/>
    <property type="match status" value="1"/>
</dbReference>
<accession>A0A192A1K0</accession>
<dbReference type="KEGG" id="rin:ACS15_3706"/>
<dbReference type="RefSeq" id="WP_021197077.1">
    <property type="nucleotide sequence ID" value="NZ_CP012605.1"/>
</dbReference>
<reference evidence="1 3" key="1">
    <citation type="submission" date="2015-09" db="EMBL/GenBank/DDBJ databases">
        <authorList>
            <person name="Xu Y."/>
            <person name="Nagy A."/>
            <person name="Liu N.T."/>
            <person name="Nou X."/>
        </authorList>
    </citation>
    <scope>NUCLEOTIDE SEQUENCE [LARGE SCALE GENOMIC DNA]</scope>
    <source>
        <strain evidence="1 3">FC1138</strain>
    </source>
</reference>
<reference evidence="4" key="3">
    <citation type="submission" date="2016-06" db="EMBL/GenBank/DDBJ databases">
        <authorList>
            <person name="Xu Y."/>
            <person name="Nagy A."/>
            <person name="Yan X."/>
            <person name="Kim S.W."/>
            <person name="Haley B."/>
            <person name="Liu N.T."/>
            <person name="Nou X."/>
        </authorList>
    </citation>
    <scope>NUCLEOTIDE SEQUENCE [LARGE SCALE GENOMIC DNA]</scope>
    <source>
        <strain evidence="4">ATCC 49129</strain>
    </source>
</reference>
<evidence type="ECO:0000313" key="3">
    <source>
        <dbReference type="Proteomes" id="UP000077927"/>
    </source>
</evidence>
<dbReference type="EMBL" id="CP012605">
    <property type="protein sequence ID" value="ANH71645.1"/>
    <property type="molecule type" value="Genomic_DNA"/>
</dbReference>
<keyword evidence="4" id="KW-1185">Reference proteome</keyword>
<dbReference type="PATRIC" id="fig|190721.6.peg.3657"/>
<evidence type="ECO:0000313" key="1">
    <source>
        <dbReference type="EMBL" id="ANH71645.1"/>
    </source>
</evidence>
<proteinExistence type="predicted"/>
<dbReference type="AlphaFoldDB" id="A0A192A1K0"/>
<dbReference type="GeneID" id="61527840"/>
<gene>
    <name evidence="2" type="ORF">A9Y76_17585</name>
    <name evidence="1" type="ORF">ACS15_3706</name>
</gene>
<dbReference type="EMBL" id="CP016022">
    <property type="protein sequence ID" value="ANJ74151.1"/>
    <property type="molecule type" value="Genomic_DNA"/>
</dbReference>
<protein>
    <recommendedName>
        <fullName evidence="5">Trypsin-like peptidase domain-containing protein</fullName>
    </recommendedName>
</protein>
<evidence type="ECO:0000313" key="4">
    <source>
        <dbReference type="Proteomes" id="UP000078572"/>
    </source>
</evidence>
<organism evidence="2 4">
    <name type="scientific">Ralstonia insidiosa</name>
    <dbReference type="NCBI Taxonomy" id="190721"/>
    <lineage>
        <taxon>Bacteria</taxon>
        <taxon>Pseudomonadati</taxon>
        <taxon>Pseudomonadota</taxon>
        <taxon>Betaproteobacteria</taxon>
        <taxon>Burkholderiales</taxon>
        <taxon>Burkholderiaceae</taxon>
        <taxon>Ralstonia</taxon>
    </lineage>
</organism>
<dbReference type="InterPro" id="IPR009003">
    <property type="entry name" value="Peptidase_S1_PA"/>
</dbReference>
<dbReference type="OrthoDB" id="7021139at2"/>
<dbReference type="Proteomes" id="UP000078572">
    <property type="component" value="Chromosome 1"/>
</dbReference>
<name>A0A192A1K0_9RALS</name>
<dbReference type="STRING" id="190721.ACS15_3706"/>
<sequence>MAEENISCAFLRHNAAKHFLCLSYKAVHQRGEPGFGFASCFVVEIEGLWFLCTAGHVINGLKAAQENGIALTEFRLQDKLAGNDHPFGVPYAFDLGDWMVIDDDAIGVDFAAAPLSALFVANLRVGGVKAIEEMAWGPPPLDLYKPWLLAGIPSETHTHVGNKHIVKLTIVPLQPSAAPPSSAPLATTEKVFGKLVERPDIDGASVNDIDGMSGAPVFGIKEVDGVLRYWLIGVQSSWYPTSRVVAFCPMSYLLDALKVGIRR</sequence>
<reference evidence="2" key="2">
    <citation type="submission" date="2016-06" db="EMBL/GenBank/DDBJ databases">
        <authorList>
            <person name="Kjaerup R.B."/>
            <person name="Dalgaard T.S."/>
            <person name="Juul-Madsen H.R."/>
        </authorList>
    </citation>
    <scope>NUCLEOTIDE SEQUENCE [LARGE SCALE GENOMIC DNA]</scope>
    <source>
        <strain evidence="2">ATCC 49129</strain>
    </source>
</reference>
<dbReference type="Proteomes" id="UP000077927">
    <property type="component" value="Chromosome 1"/>
</dbReference>
<evidence type="ECO:0008006" key="5">
    <source>
        <dbReference type="Google" id="ProtNLM"/>
    </source>
</evidence>
<evidence type="ECO:0000313" key="2">
    <source>
        <dbReference type="EMBL" id="ANJ74151.1"/>
    </source>
</evidence>